<evidence type="ECO:0000313" key="7">
    <source>
        <dbReference type="Proteomes" id="UP001061361"/>
    </source>
</evidence>
<dbReference type="InterPro" id="IPR001647">
    <property type="entry name" value="HTH_TetR"/>
</dbReference>
<accession>A0ABN6RPW9</accession>
<dbReference type="RefSeq" id="WP_264982535.1">
    <property type="nucleotide sequence ID" value="NZ_AP026708.1"/>
</dbReference>
<gene>
    <name evidence="6" type="ORF">JCM14722_00010</name>
</gene>
<organism evidence="6 7">
    <name type="scientific">Pseudodesulfovibrio portus</name>
    <dbReference type="NCBI Taxonomy" id="231439"/>
    <lineage>
        <taxon>Bacteria</taxon>
        <taxon>Pseudomonadati</taxon>
        <taxon>Thermodesulfobacteriota</taxon>
        <taxon>Desulfovibrionia</taxon>
        <taxon>Desulfovibrionales</taxon>
        <taxon>Desulfovibrionaceae</taxon>
    </lineage>
</organism>
<feature type="domain" description="HTH tetR-type" evidence="5">
    <location>
        <begin position="27"/>
        <end position="87"/>
    </location>
</feature>
<evidence type="ECO:0000256" key="1">
    <source>
        <dbReference type="ARBA" id="ARBA00023015"/>
    </source>
</evidence>
<dbReference type="PANTHER" id="PTHR30055:SF234">
    <property type="entry name" value="HTH-TYPE TRANSCRIPTIONAL REGULATOR BETI"/>
    <property type="match status" value="1"/>
</dbReference>
<name>A0ABN6RPW9_9BACT</name>
<evidence type="ECO:0000256" key="4">
    <source>
        <dbReference type="PROSITE-ProRule" id="PRU00335"/>
    </source>
</evidence>
<dbReference type="PROSITE" id="PS50977">
    <property type="entry name" value="HTH_TETR_2"/>
    <property type="match status" value="1"/>
</dbReference>
<sequence length="221" mass="24900">MEYQLKPEIDLAHLKALPKVIPIRNKEITQGKLVRAVGRVLAEVGFQRLGVNLVAREAGVDKKLIYRYFGGLSGLVAAYGETVDFWPTAAELVGDDPDSVRGMPPHALMAMFFRRYLRAILNRPQTLEILAWEALERNDLTQTLEQVRVKTALEFFELMEQDPPEDVDLTALVLLMAGSVNFLAVRSRIHSSIGGVDLRSEDGWTRIEQCIEVILTKTLRK</sequence>
<keyword evidence="1" id="KW-0805">Transcription regulation</keyword>
<feature type="DNA-binding region" description="H-T-H motif" evidence="4">
    <location>
        <begin position="50"/>
        <end position="69"/>
    </location>
</feature>
<dbReference type="EMBL" id="AP026708">
    <property type="protein sequence ID" value="BDQ32459.1"/>
    <property type="molecule type" value="Genomic_DNA"/>
</dbReference>
<protein>
    <submittedName>
        <fullName evidence="6">TetR family transcriptional regulator</fullName>
    </submittedName>
</protein>
<dbReference type="Gene3D" id="1.10.357.10">
    <property type="entry name" value="Tetracycline Repressor, domain 2"/>
    <property type="match status" value="1"/>
</dbReference>
<dbReference type="PRINTS" id="PR00455">
    <property type="entry name" value="HTHTETR"/>
</dbReference>
<keyword evidence="3" id="KW-0804">Transcription</keyword>
<dbReference type="PANTHER" id="PTHR30055">
    <property type="entry name" value="HTH-TYPE TRANSCRIPTIONAL REGULATOR RUTR"/>
    <property type="match status" value="1"/>
</dbReference>
<proteinExistence type="predicted"/>
<dbReference type="InterPro" id="IPR050109">
    <property type="entry name" value="HTH-type_TetR-like_transc_reg"/>
</dbReference>
<keyword evidence="7" id="KW-1185">Reference proteome</keyword>
<dbReference type="Proteomes" id="UP001061361">
    <property type="component" value="Chromosome"/>
</dbReference>
<keyword evidence="2 4" id="KW-0238">DNA-binding</keyword>
<evidence type="ECO:0000313" key="6">
    <source>
        <dbReference type="EMBL" id="BDQ32459.1"/>
    </source>
</evidence>
<reference evidence="6" key="1">
    <citation type="submission" date="2022-08" db="EMBL/GenBank/DDBJ databases">
        <title>Genome Sequence of the sulphate-reducing bacterium, Pseudodesulfovibrio portus JCM14722.</title>
        <authorList>
            <person name="Kondo R."/>
            <person name="Kataoka T."/>
        </authorList>
    </citation>
    <scope>NUCLEOTIDE SEQUENCE</scope>
    <source>
        <strain evidence="6">JCM 14722</strain>
    </source>
</reference>
<evidence type="ECO:0000256" key="3">
    <source>
        <dbReference type="ARBA" id="ARBA00023163"/>
    </source>
</evidence>
<evidence type="ECO:0000256" key="2">
    <source>
        <dbReference type="ARBA" id="ARBA00023125"/>
    </source>
</evidence>
<dbReference type="InterPro" id="IPR009057">
    <property type="entry name" value="Homeodomain-like_sf"/>
</dbReference>
<dbReference type="Pfam" id="PF00440">
    <property type="entry name" value="TetR_N"/>
    <property type="match status" value="1"/>
</dbReference>
<dbReference type="SUPFAM" id="SSF46689">
    <property type="entry name" value="Homeodomain-like"/>
    <property type="match status" value="1"/>
</dbReference>
<evidence type="ECO:0000259" key="5">
    <source>
        <dbReference type="PROSITE" id="PS50977"/>
    </source>
</evidence>